<proteinExistence type="predicted"/>
<dbReference type="PROSITE" id="PS00012">
    <property type="entry name" value="PHOSPHOPANTETHEINE"/>
    <property type="match status" value="2"/>
</dbReference>
<sequence length="3814" mass="423104">MESLQANPNQEQSQLVGRSHEYNREWSVIKLFKQIVAQHSQQVALSFAANTTSSQRLTYQQLDELSDCLACELITQGVELGDHVALAFDKGLDYVVAVLATLKAGAVFVPIDPEYPAERIATMLEISQSQLILSDQKASVALANANSSARLFNVSQWWQQLEYTVPASIDSLPMPVTKGQDPAYLLFTSGTTGKPKGVVNGHQQILNLALHYQKAYQVGVNDVVSQIPSFSFDASIGELFSGLLNAAHVVIFPSLKTTEPKHLVQLLADKSISVATFSPTALEMVKSYLTSDLKAQMPTLRIMLVGGEPFPVGLAKHYLDVLSPCRLVNIYGPTETTVYCTAYEIESAVINAWPDSQILPIGQPVANSELVIASFIVSHDTEQDLVVLDVHTYTDNSAPENSKDTDNSGEILIAGDCVSQGYFGLSEQTSKAFIKLAGKTYYRTGDLGSIDQHGNATIVGRADQQVKINGMRVELGEIRELIKTHNAVQDAFVVYTPDSNQTKRLVAYLVVNPLAQQIDTQDIAAFCHQNLPKHMVPFHYQWLDEIPMTTSGKVDKARLPDIEWSTSASTADGNMTVSSTAALVALCQAMAKVLNVAEVTAQDNFYLLGGDSVSALRLASALNDLGFAVSQSDIGHFPQVGQLVTQLKPLQQQAKIDSRAPTTAYPLAPIQLWFTEQNFAEPSYYHQSMAWQIEQAVNLPLLQQAVNTVVKRHEQLLSIIDLKQQQQTIDQAALLDDHSADPLSIQFVDLCSFSREHQQAQIAEISQGLRRDIRLDKPMHSIALCQLAEQSYQLIWVMHHALVDTVSWYIISKDLQTCYQALIDNKPAQLVDKTSAYASWVLFLSQLAEQDDFVENYLPLWQPELAVSNKQIIRAQQAPGLSTTASLQRKTVKLTVKQSQQVVKLAREYFNASNEELALAAVYRSLSILMARSQVCLDVEWHGRQTFGNDQIDLNQTVGWFTSIFPLAVNTAKGQSLSDTLLAVKEAKRAKICNGASFGVLRYLTQAEKVNSERVNTAFADYQASDVIFNYSGVIDTPTDGWQRLDMSAVESHADNRTPYELAIEAFISHGELHFELYFHQAYFDNQSANLLADLIVEQFNELTTTCESLHCAQRTPSDFPLAKLSTEELATLPANLQNVLPLSDIQSGIYLQSVSAPDSQMYQVQVVYQFNQAYNLNLLQQAWQIVIARHPALRTQIFASGLSHPVQGVLSQLELAISEVDLRAMSAEDIDLTIADYLALDGQRGFGLEAEPLLRLTAFPTHSLENRSDSNIDESEQFRLLLSVHHLIHDGWSLAIVLDEVAAIYASLLANKPVSLPPVTASYVDYIVGQQQVTQLDSTRYYWQQQVNQLINFERVGLLSDSGLTNNNAGLAENKSQLVTVNIGDGRYQQLQQLAKQQGVTLNTVTLTAFLLLLRVVKQQNQINLGLITSGRTDAVANSHSIVGCCLNTLPYVAELNHDLSVAELLQLTHKQMTGLLDNCLFPLSEVANMARQTSGDYQLTELFDCTYDFESYRHVAAGASDPQAQVARPQIVSGFEMTNYGLELNVIEEEAGLSLRLTYAPDQFKASTVKRWANYLQNLLAAMTSCTVEHKALALEAVSHDEQQQIKQFAGFSAPYPDQTIYQFVEQYAQQTPNALAIRDDKQSLTYLALNNRVNQFSRYLKTLNVAEDQPVAIVMERSVDMVVAILAVWKVGAAYMPVEPSFPIERIDTVINNARCAFTLIDQENSIATDKLTGVSSIIRFDLASQMAASLSTENINLPYRADYLAYVLFTSGSTGTPKGVMIEHAGMMNNIQSEVNDFYLDSDSVIAQTASQCFDVSVWQLFSGFVVGAKTVIYNKALQLDAELFIQQCFINDKVTNLQLVPSYITELFEYLDQKQPDLSHLRMLSITGEALKYSLLEQWMTRYPNIPVVNAYGPAEASDDISHHTFTELPADKIIPIGKPTQNANIYVLDEQNQPCPIGAVGEICVSGICVGRGYINDATRTAAVFAVDPFILAETGDTVRMYRTGDLGRWREDGILEFYGRKDHQVKVNGFRIELGEIDNHLADFAQIHDVAVVVQANNSGGSSLVAWYSAEQALDTSALRQHMLQRVPSYMVPHRFNFLAELPTNNNGKIDRKILAKMAVPQAMADSVKGNLISQQSSKNIDGAIASQAMTAQSVKPQQSLLSQALLEVFHGQPINWDDNFFALGGDSIKAIQLSALVAKLGRESGLSQAKLAIDKIFAHPELNQLANYIQLVNSGSAPATGGSSHAIQQLNRQLNLPDWISTTDQLMIKSGAFKAVAPDNIALLCPLSALQEGILFHHLLEVTGAYTGRYTLDVAGQLDVDKLQQALLALTKRHEALRSCVIHERLTKPVLVVLTHREIEFATIDLSQFDHAQQQTEFDTLVTQAVAQPFDLQADALLRVKLVKLGEQQFKLLVTSHHIVLDGWSVNNLLQELVALYQDDCVSNNKIESIAGSASSDSKAKLAPAIGFHRYLEWQVSQDQQQALDVFAQQLVDFEPVTLKLPTVQNPLQLKDNEQVVVRPELGVEQYQVALATETQQALAAFAKQHHLTVNSIIQTLWGMLVQRYTYSDDVVVGCVTSGRFPEIDGVEQILGSLINTLPVRINASQHESVLELIKQVQNTFKQAEAVGYVSLAEVQKVAQVNAALFDHVLVSDNYPVSLPELNQTARVKGFEFKDIQGGSPTNFDLTILVQQQPDLVFTFEYKPEVYTAQVMQRVASHLENLINQLLSQPKLSLAEVKLLSSDELAQQQSFNLTQIDYQETRSISEMFADCVAEHPDKTALRFAGQTMTYAELDTYSNALALKLLAAGVGKNVVVPLIAQRSFEMMIAIVAINKAGGAYLPIDPSLPGDRIRFLIDDVNASIGLVWQQEWLAQNQDLASVLSVVNLAELSAVSESQKARLAQVQRQDDSLTYVIYTSGSTGKPKGVMLEDKALINRLLWMAAEYNISDADVILQKTTFAFDVSVWEIFLPIIKGVELCLLLPGDEKLPEQIAQTVADNAVTIMHFVPAMLSVMNQAMFDQPELVAKMASLSRCFCSGEALGKQQADDFYALLPNAELHNLYGPTEAAIDVTYFAVKPESPTIPIGKPVANTQLHILDKWNQPVPVGIAGELFLGGVQLARGYLNRPQLTAERFTREVFETGEILYRTGDLACWTTQGEVEYLGRMDDQVKIRGFRIELGEIEFRLSQISQIQDAVVMARKDEFGVYYLVAFYTAESELSYQYISEQLLVNVPSYMVPSVLIALESIPKNQNGKVDRKALAQVKEQKIAKPIAEVENELQAALLEVWQQVLSNLEIGIDDNFFSIRGDSILAIQVASRLQNKGYKLNLEDLFSYPTIRELANYIEPLVVQADQSELTGQLGLNPMQTWFNTNIKTAKHHWNQSLTLISEQSLDHQACQRALQALVAHHDGLRANLLDDQLFINSVAESQVEMTVISAQDQTAQDLATRLSQYQSAFQLENNPLYKFVIVEQADCSHLVMLIHHLLVDGYSWRILVEDFITAYSAARSQQTIELPAKSHSVKDWYQGLLQYSQSAQLQNEQDYWQKVLTTSVNPLIPSVNMPPAVAEGKKLSFVLDEHNSELLLQQANQAFGTDTQELLLAALNVALQQWCKSGCYRVDLEGHGRENIGVELDVSRTVGWFTSLYPVLLKKPDANGIGEIIITTKEHLRKVPNKGVGFGVLTYLTQMFEHNSSDILFNYLGQIESHIQSDYRIAQGLAGQDVSLNSELLYPLEITALIERGALQVAVTFDGLSFEQQKMADFMTVYRQAIVDVINFCMSQEQTQYTPSDFTDDEIDMDDLSSILDAIE</sequence>
<dbReference type="InterPro" id="IPR000873">
    <property type="entry name" value="AMP-dep_synth/lig_dom"/>
</dbReference>
<evidence type="ECO:0000259" key="5">
    <source>
        <dbReference type="PROSITE" id="PS50075"/>
    </source>
</evidence>
<keyword evidence="4" id="KW-0677">Repeat</keyword>
<accession>A0A2S0VNB5</accession>
<dbReference type="NCBIfam" id="TIGR01720">
    <property type="entry name" value="NRPS-para261"/>
    <property type="match status" value="1"/>
</dbReference>
<keyword evidence="2" id="KW-0596">Phosphopantetheine</keyword>
<dbReference type="Gene3D" id="3.40.50.980">
    <property type="match status" value="2"/>
</dbReference>
<dbReference type="FunFam" id="3.40.50.980:FF:000001">
    <property type="entry name" value="Non-ribosomal peptide synthetase"/>
    <property type="match status" value="2"/>
</dbReference>
<dbReference type="SUPFAM" id="SSF47336">
    <property type="entry name" value="ACP-like"/>
    <property type="match status" value="3"/>
</dbReference>
<dbReference type="NCBIfam" id="TIGR01733">
    <property type="entry name" value="AA-adenyl-dom"/>
    <property type="match status" value="3"/>
</dbReference>
<feature type="domain" description="Carrier" evidence="5">
    <location>
        <begin position="577"/>
        <end position="651"/>
    </location>
</feature>
<dbReference type="NCBIfam" id="NF003417">
    <property type="entry name" value="PRK04813.1"/>
    <property type="match status" value="3"/>
</dbReference>
<dbReference type="PROSITE" id="PS50075">
    <property type="entry name" value="CARRIER"/>
    <property type="match status" value="3"/>
</dbReference>
<dbReference type="GO" id="GO:0043041">
    <property type="term" value="P:amino acid activation for nonribosomal peptide biosynthetic process"/>
    <property type="evidence" value="ECO:0007669"/>
    <property type="project" value="TreeGrafter"/>
</dbReference>
<dbReference type="Proteomes" id="UP000244441">
    <property type="component" value="Chromosome"/>
</dbReference>
<dbReference type="Pfam" id="PF00550">
    <property type="entry name" value="PP-binding"/>
    <property type="match status" value="3"/>
</dbReference>
<dbReference type="InterPro" id="IPR010060">
    <property type="entry name" value="NRPS_synth"/>
</dbReference>
<dbReference type="InterPro" id="IPR023213">
    <property type="entry name" value="CAT-like_dom_sf"/>
</dbReference>
<feature type="domain" description="Carrier" evidence="5">
    <location>
        <begin position="3281"/>
        <end position="3355"/>
    </location>
</feature>
<dbReference type="FunFam" id="1.10.1200.10:FF:000005">
    <property type="entry name" value="Nonribosomal peptide synthetase 1"/>
    <property type="match status" value="1"/>
</dbReference>
<dbReference type="GO" id="GO:0044550">
    <property type="term" value="P:secondary metabolite biosynthetic process"/>
    <property type="evidence" value="ECO:0007669"/>
    <property type="project" value="TreeGrafter"/>
</dbReference>
<dbReference type="GO" id="GO:0005737">
    <property type="term" value="C:cytoplasm"/>
    <property type="evidence" value="ECO:0007669"/>
    <property type="project" value="TreeGrafter"/>
</dbReference>
<dbReference type="InterPro" id="IPR006162">
    <property type="entry name" value="Ppantetheine_attach_site"/>
</dbReference>
<name>A0A2S0VNB5_9ALTE</name>
<dbReference type="SUPFAM" id="SSF56801">
    <property type="entry name" value="Acetyl-CoA synthetase-like"/>
    <property type="match status" value="3"/>
</dbReference>
<dbReference type="GO" id="GO:0003824">
    <property type="term" value="F:catalytic activity"/>
    <property type="evidence" value="ECO:0007669"/>
    <property type="project" value="InterPro"/>
</dbReference>
<evidence type="ECO:0000256" key="2">
    <source>
        <dbReference type="ARBA" id="ARBA00022450"/>
    </source>
</evidence>
<dbReference type="InterPro" id="IPR009081">
    <property type="entry name" value="PP-bd_ACP"/>
</dbReference>
<dbReference type="EMBL" id="CP026604">
    <property type="protein sequence ID" value="AWB65696.1"/>
    <property type="molecule type" value="Genomic_DNA"/>
</dbReference>
<dbReference type="GO" id="GO:0031177">
    <property type="term" value="F:phosphopantetheine binding"/>
    <property type="evidence" value="ECO:0007669"/>
    <property type="project" value="TreeGrafter"/>
</dbReference>
<dbReference type="Gene3D" id="3.30.559.30">
    <property type="entry name" value="Nonribosomal peptide synthetase, condensation domain"/>
    <property type="match status" value="4"/>
</dbReference>
<dbReference type="InterPro" id="IPR036736">
    <property type="entry name" value="ACP-like_sf"/>
</dbReference>
<evidence type="ECO:0000313" key="6">
    <source>
        <dbReference type="EMBL" id="AWB65696.1"/>
    </source>
</evidence>
<dbReference type="InterPro" id="IPR045851">
    <property type="entry name" value="AMP-bd_C_sf"/>
</dbReference>
<keyword evidence="7" id="KW-1185">Reference proteome</keyword>
<dbReference type="Gene3D" id="3.30.559.10">
    <property type="entry name" value="Chloramphenicol acetyltransferase-like domain"/>
    <property type="match status" value="4"/>
</dbReference>
<organism evidence="6 7">
    <name type="scientific">Saccharobesus litoralis</name>
    <dbReference type="NCBI Taxonomy" id="2172099"/>
    <lineage>
        <taxon>Bacteria</taxon>
        <taxon>Pseudomonadati</taxon>
        <taxon>Pseudomonadota</taxon>
        <taxon>Gammaproteobacteria</taxon>
        <taxon>Alteromonadales</taxon>
        <taxon>Alteromonadaceae</taxon>
        <taxon>Saccharobesus</taxon>
    </lineage>
</organism>
<dbReference type="InterPro" id="IPR020845">
    <property type="entry name" value="AMP-binding_CS"/>
</dbReference>
<reference evidence="6 7" key="1">
    <citation type="submission" date="2018-01" db="EMBL/GenBank/DDBJ databases">
        <title>Genome sequence of a Cantenovulum-like bacteria.</title>
        <authorList>
            <person name="Tan W.R."/>
            <person name="Lau N.-S."/>
            <person name="Go F."/>
            <person name="Amirul A.-A.A."/>
        </authorList>
    </citation>
    <scope>NUCLEOTIDE SEQUENCE [LARGE SCALE GENOMIC DNA]</scope>
    <source>
        <strain evidence="6 7">CCB-QB4</strain>
    </source>
</reference>
<dbReference type="FunFam" id="3.30.300.30:FF:000015">
    <property type="entry name" value="Nonribosomal peptide synthase SidD"/>
    <property type="match status" value="2"/>
</dbReference>
<dbReference type="Gene3D" id="3.30.300.30">
    <property type="match status" value="3"/>
</dbReference>
<dbReference type="InterPro" id="IPR025110">
    <property type="entry name" value="AMP-bd_C"/>
</dbReference>
<dbReference type="PANTHER" id="PTHR45527">
    <property type="entry name" value="NONRIBOSOMAL PEPTIDE SYNTHETASE"/>
    <property type="match status" value="1"/>
</dbReference>
<evidence type="ECO:0000313" key="7">
    <source>
        <dbReference type="Proteomes" id="UP000244441"/>
    </source>
</evidence>
<dbReference type="SUPFAM" id="SSF52777">
    <property type="entry name" value="CoA-dependent acyltransferases"/>
    <property type="match status" value="8"/>
</dbReference>
<dbReference type="Pfam" id="PF00668">
    <property type="entry name" value="Condensation"/>
    <property type="match status" value="4"/>
</dbReference>
<dbReference type="InterPro" id="IPR010071">
    <property type="entry name" value="AA_adenyl_dom"/>
</dbReference>
<dbReference type="Gene3D" id="1.10.1200.10">
    <property type="entry name" value="ACP-like"/>
    <property type="match status" value="3"/>
</dbReference>
<dbReference type="Gene3D" id="2.30.38.10">
    <property type="entry name" value="Luciferase, Domain 3"/>
    <property type="match status" value="1"/>
</dbReference>
<dbReference type="Pfam" id="PF13193">
    <property type="entry name" value="AMP-binding_C"/>
    <property type="match status" value="2"/>
</dbReference>
<dbReference type="KEGG" id="cate:C2869_04245"/>
<dbReference type="RefSeq" id="WP_108601770.1">
    <property type="nucleotide sequence ID" value="NZ_CP026604.1"/>
</dbReference>
<dbReference type="PANTHER" id="PTHR45527:SF1">
    <property type="entry name" value="FATTY ACID SYNTHASE"/>
    <property type="match status" value="1"/>
</dbReference>
<dbReference type="PROSITE" id="PS00455">
    <property type="entry name" value="AMP_BINDING"/>
    <property type="match status" value="3"/>
</dbReference>
<keyword evidence="3" id="KW-0597">Phosphoprotein</keyword>
<evidence type="ECO:0000256" key="4">
    <source>
        <dbReference type="ARBA" id="ARBA00022737"/>
    </source>
</evidence>
<dbReference type="OrthoDB" id="9757559at2"/>
<dbReference type="CDD" id="cd05930">
    <property type="entry name" value="A_NRPS"/>
    <property type="match status" value="3"/>
</dbReference>
<gene>
    <name evidence="6" type="ORF">C2869_04245</name>
</gene>
<protein>
    <recommendedName>
        <fullName evidence="5">Carrier domain-containing protein</fullName>
    </recommendedName>
</protein>
<evidence type="ECO:0000256" key="1">
    <source>
        <dbReference type="ARBA" id="ARBA00001957"/>
    </source>
</evidence>
<feature type="domain" description="Carrier" evidence="5">
    <location>
        <begin position="2160"/>
        <end position="2241"/>
    </location>
</feature>
<dbReference type="InterPro" id="IPR001242">
    <property type="entry name" value="Condensation_dom"/>
</dbReference>
<evidence type="ECO:0000256" key="3">
    <source>
        <dbReference type="ARBA" id="ARBA00022553"/>
    </source>
</evidence>
<dbReference type="Pfam" id="PF00501">
    <property type="entry name" value="AMP-binding"/>
    <property type="match status" value="3"/>
</dbReference>
<dbReference type="Gene3D" id="3.40.50.12780">
    <property type="entry name" value="N-terminal domain of ligase-like"/>
    <property type="match status" value="2"/>
</dbReference>
<dbReference type="FunFam" id="3.40.50.12780:FF:000012">
    <property type="entry name" value="Non-ribosomal peptide synthetase"/>
    <property type="match status" value="1"/>
</dbReference>
<comment type="cofactor">
    <cofactor evidence="1">
        <name>pantetheine 4'-phosphate</name>
        <dbReference type="ChEBI" id="CHEBI:47942"/>
    </cofactor>
</comment>
<dbReference type="InterPro" id="IPR042099">
    <property type="entry name" value="ANL_N_sf"/>
</dbReference>